<feature type="transmembrane region" description="Helical" evidence="1">
    <location>
        <begin position="149"/>
        <end position="171"/>
    </location>
</feature>
<keyword evidence="3" id="KW-1185">Reference proteome</keyword>
<dbReference type="Proteomes" id="UP001302222">
    <property type="component" value="Unassembled WGS sequence"/>
</dbReference>
<sequence>MDLGLYILYLILLTVCFILSLIKIKGNQLKIFPYLLFCSLVTEITVSVTNYVYKNHGIMYLIYQIYIPIEFLFLIFFLKQSITDNKISSFINWTILFFFIADFILIYFQGIFIFPGHILNLEGIIISILACNMLLNLPIDINTPIHKVSLLWISLGLLTYYSSSFIFNGLYNYLFINAIKSLSFLQSVLMMLPNYLLYLFISIGILCSNPTQK</sequence>
<dbReference type="EMBL" id="JAYGIM010000001">
    <property type="protein sequence ID" value="MEA5425267.1"/>
    <property type="molecule type" value="Genomic_DNA"/>
</dbReference>
<comment type="caution">
    <text evidence="2">The sequence shown here is derived from an EMBL/GenBank/DDBJ whole genome shotgun (WGS) entry which is preliminary data.</text>
</comment>
<accession>A0ABU5SDM5</accession>
<evidence type="ECO:0000256" key="1">
    <source>
        <dbReference type="SAM" id="Phobius"/>
    </source>
</evidence>
<feature type="transmembrane region" description="Helical" evidence="1">
    <location>
        <begin position="31"/>
        <end position="52"/>
    </location>
</feature>
<keyword evidence="1" id="KW-0812">Transmembrane</keyword>
<evidence type="ECO:0000313" key="2">
    <source>
        <dbReference type="EMBL" id="MEA5425267.1"/>
    </source>
</evidence>
<feature type="transmembrane region" description="Helical" evidence="1">
    <location>
        <begin position="90"/>
        <end position="112"/>
    </location>
</feature>
<organism evidence="2 3">
    <name type="scientific">Arcicella lustrica</name>
    <dbReference type="NCBI Taxonomy" id="2984196"/>
    <lineage>
        <taxon>Bacteria</taxon>
        <taxon>Pseudomonadati</taxon>
        <taxon>Bacteroidota</taxon>
        <taxon>Cytophagia</taxon>
        <taxon>Cytophagales</taxon>
        <taxon>Flectobacillaceae</taxon>
        <taxon>Arcicella</taxon>
    </lineage>
</organism>
<reference evidence="2 3" key="1">
    <citation type="submission" date="2023-12" db="EMBL/GenBank/DDBJ databases">
        <title>Novel species of the genus Arcicella isolated from rivers.</title>
        <authorList>
            <person name="Lu H."/>
        </authorList>
    </citation>
    <scope>NUCLEOTIDE SEQUENCE [LARGE SCALE GENOMIC DNA]</scope>
    <source>
        <strain evidence="2 3">DC25W</strain>
    </source>
</reference>
<protein>
    <submittedName>
        <fullName evidence="2">Uncharacterized protein</fullName>
    </submittedName>
</protein>
<gene>
    <name evidence="2" type="ORF">VB798_01700</name>
</gene>
<feature type="transmembrane region" description="Helical" evidence="1">
    <location>
        <begin position="183"/>
        <end position="207"/>
    </location>
</feature>
<feature type="transmembrane region" description="Helical" evidence="1">
    <location>
        <begin position="6"/>
        <end position="24"/>
    </location>
</feature>
<evidence type="ECO:0000313" key="3">
    <source>
        <dbReference type="Proteomes" id="UP001302222"/>
    </source>
</evidence>
<dbReference type="RefSeq" id="WP_323255302.1">
    <property type="nucleotide sequence ID" value="NZ_JAYGIM010000001.1"/>
</dbReference>
<keyword evidence="1" id="KW-0472">Membrane</keyword>
<keyword evidence="1" id="KW-1133">Transmembrane helix</keyword>
<proteinExistence type="predicted"/>
<feature type="transmembrane region" description="Helical" evidence="1">
    <location>
        <begin position="58"/>
        <end position="78"/>
    </location>
</feature>
<feature type="transmembrane region" description="Helical" evidence="1">
    <location>
        <begin position="118"/>
        <end position="137"/>
    </location>
</feature>
<name>A0ABU5SDM5_9BACT</name>